<feature type="domain" description="Heme haloperoxidase family profile" evidence="9">
    <location>
        <begin position="64"/>
        <end position="302"/>
    </location>
</feature>
<keyword evidence="4" id="KW-0479">Metal-binding</keyword>
<accession>A0A9W8J0C4</accession>
<dbReference type="Gene3D" id="1.10.489.10">
    <property type="entry name" value="Chloroperoxidase-like"/>
    <property type="match status" value="1"/>
</dbReference>
<evidence type="ECO:0000256" key="6">
    <source>
        <dbReference type="ARBA" id="ARBA00023004"/>
    </source>
</evidence>
<dbReference type="GO" id="GO:0004601">
    <property type="term" value="F:peroxidase activity"/>
    <property type="evidence" value="ECO:0007669"/>
    <property type="project" value="UniProtKB-KW"/>
</dbReference>
<comment type="cofactor">
    <cofactor evidence="1">
        <name>heme b</name>
        <dbReference type="ChEBI" id="CHEBI:60344"/>
    </cofactor>
</comment>
<evidence type="ECO:0000256" key="7">
    <source>
        <dbReference type="ARBA" id="ARBA00025795"/>
    </source>
</evidence>
<feature type="signal peptide" evidence="8">
    <location>
        <begin position="1"/>
        <end position="17"/>
    </location>
</feature>
<comment type="caution">
    <text evidence="10">The sequence shown here is derived from an EMBL/GenBank/DDBJ whole genome shotgun (WGS) entry which is preliminary data.</text>
</comment>
<dbReference type="GO" id="GO:0046872">
    <property type="term" value="F:metal ion binding"/>
    <property type="evidence" value="ECO:0007669"/>
    <property type="project" value="UniProtKB-KW"/>
</dbReference>
<dbReference type="InterPro" id="IPR036851">
    <property type="entry name" value="Chloroperoxidase-like_sf"/>
</dbReference>
<evidence type="ECO:0000256" key="5">
    <source>
        <dbReference type="ARBA" id="ARBA00023002"/>
    </source>
</evidence>
<comment type="similarity">
    <text evidence="7">Belongs to the chloroperoxidase family.</text>
</comment>
<evidence type="ECO:0000256" key="2">
    <source>
        <dbReference type="ARBA" id="ARBA00022559"/>
    </source>
</evidence>
<evidence type="ECO:0000259" key="9">
    <source>
        <dbReference type="PROSITE" id="PS51405"/>
    </source>
</evidence>
<gene>
    <name evidence="10" type="ORF">H1R20_g15166</name>
</gene>
<dbReference type="PROSITE" id="PS51405">
    <property type="entry name" value="HEME_HALOPEROXIDASE"/>
    <property type="match status" value="1"/>
</dbReference>
<protein>
    <submittedName>
        <fullName evidence="10">Heme-thiolate peroxidase</fullName>
        <ecNumber evidence="10">1.11.2.1</ecNumber>
    </submittedName>
</protein>
<organism evidence="10 11">
    <name type="scientific">Candolleomyces eurysporus</name>
    <dbReference type="NCBI Taxonomy" id="2828524"/>
    <lineage>
        <taxon>Eukaryota</taxon>
        <taxon>Fungi</taxon>
        <taxon>Dikarya</taxon>
        <taxon>Basidiomycota</taxon>
        <taxon>Agaricomycotina</taxon>
        <taxon>Agaricomycetes</taxon>
        <taxon>Agaricomycetidae</taxon>
        <taxon>Agaricales</taxon>
        <taxon>Agaricineae</taxon>
        <taxon>Psathyrellaceae</taxon>
        <taxon>Candolleomyces</taxon>
    </lineage>
</organism>
<reference evidence="10" key="1">
    <citation type="submission" date="2022-06" db="EMBL/GenBank/DDBJ databases">
        <title>Genome Sequence of Candolleomyces eurysporus.</title>
        <authorList>
            <person name="Buettner E."/>
        </authorList>
    </citation>
    <scope>NUCLEOTIDE SEQUENCE</scope>
    <source>
        <strain evidence="10">VTCC 930004</strain>
    </source>
</reference>
<keyword evidence="8" id="KW-0732">Signal</keyword>
<name>A0A9W8J0C4_9AGAR</name>
<dbReference type="PANTHER" id="PTHR33577:SF16">
    <property type="entry name" value="HEME HALOPEROXIDASE FAMILY PROFILE DOMAIN-CONTAINING PROTEIN"/>
    <property type="match status" value="1"/>
</dbReference>
<dbReference type="AlphaFoldDB" id="A0A9W8J0C4"/>
<dbReference type="OrthoDB" id="2542103at2759"/>
<dbReference type="SUPFAM" id="SSF47571">
    <property type="entry name" value="Cloroperoxidase"/>
    <property type="match status" value="1"/>
</dbReference>
<dbReference type="Pfam" id="PF01328">
    <property type="entry name" value="Peroxidase_2"/>
    <property type="match status" value="1"/>
</dbReference>
<evidence type="ECO:0000313" key="11">
    <source>
        <dbReference type="Proteomes" id="UP001140091"/>
    </source>
</evidence>
<proteinExistence type="inferred from homology"/>
<evidence type="ECO:0000256" key="8">
    <source>
        <dbReference type="SAM" id="SignalP"/>
    </source>
</evidence>
<keyword evidence="2 10" id="KW-0575">Peroxidase</keyword>
<dbReference type="EMBL" id="JANBPK010001533">
    <property type="protein sequence ID" value="KAJ2921933.1"/>
    <property type="molecule type" value="Genomic_DNA"/>
</dbReference>
<feature type="non-terminal residue" evidence="10">
    <location>
        <position position="384"/>
    </location>
</feature>
<keyword evidence="11" id="KW-1185">Reference proteome</keyword>
<evidence type="ECO:0000256" key="1">
    <source>
        <dbReference type="ARBA" id="ARBA00001970"/>
    </source>
</evidence>
<evidence type="ECO:0000256" key="4">
    <source>
        <dbReference type="ARBA" id="ARBA00022723"/>
    </source>
</evidence>
<keyword evidence="3" id="KW-0349">Heme</keyword>
<dbReference type="Proteomes" id="UP001140091">
    <property type="component" value="Unassembled WGS sequence"/>
</dbReference>
<feature type="chain" id="PRO_5040844075" evidence="8">
    <location>
        <begin position="18"/>
        <end position="384"/>
    </location>
</feature>
<sequence length="384" mass="42214">MDVSIVLLLSHITLSFAFPSYVSLGGLSEREQDEVVADLSARAVFPPKPPGPLEYNGTKLVHDKAHPWKPLRKGDIRGPCPGLNTLASHGYLPRDGVATPAQIVNAVQEESLTGFNMNHIIAVFATYGAFLVDGNLVTNLLSIGGKTRKTGPDPPKPAIVGGLNTHAVFEGDASMTRADDFFGGDNHSFNQTLWDQFVEFSNRYGGGYYNLTVAAELRWQLIQQAISTNPRFSLVAPRYFTAFVESVFPLNLFVDGRDTTSPAEGRKLDLDAALSFFRDHRFPPEFHRASVPSGVQGIEAVIAAHPIAPGANADGKVNNYVIDPTSADFGKFCQLYQDFVMKTVAPLYPNPKGVLRRNLIVNLHYFYEMIDDIGCEEVFPYGRY</sequence>
<dbReference type="InterPro" id="IPR000028">
    <property type="entry name" value="Chloroperoxidase"/>
</dbReference>
<keyword evidence="6" id="KW-0408">Iron</keyword>
<keyword evidence="5 10" id="KW-0560">Oxidoreductase</keyword>
<dbReference type="PANTHER" id="PTHR33577">
    <property type="entry name" value="STERIGMATOCYSTIN BIOSYNTHESIS PEROXIDASE STCC-RELATED"/>
    <property type="match status" value="1"/>
</dbReference>
<evidence type="ECO:0000256" key="3">
    <source>
        <dbReference type="ARBA" id="ARBA00022617"/>
    </source>
</evidence>
<dbReference type="EC" id="1.11.2.1" evidence="10"/>
<evidence type="ECO:0000313" key="10">
    <source>
        <dbReference type="EMBL" id="KAJ2921933.1"/>
    </source>
</evidence>